<evidence type="ECO:0000313" key="3">
    <source>
        <dbReference type="Proteomes" id="UP001293254"/>
    </source>
</evidence>
<reference evidence="2" key="2">
    <citation type="journal article" date="2024" name="Plant">
        <title>Genomic evolution and insights into agronomic trait innovations of Sesamum species.</title>
        <authorList>
            <person name="Miao H."/>
            <person name="Wang L."/>
            <person name="Qu L."/>
            <person name="Liu H."/>
            <person name="Sun Y."/>
            <person name="Le M."/>
            <person name="Wang Q."/>
            <person name="Wei S."/>
            <person name="Zheng Y."/>
            <person name="Lin W."/>
            <person name="Duan Y."/>
            <person name="Cao H."/>
            <person name="Xiong S."/>
            <person name="Wang X."/>
            <person name="Wei L."/>
            <person name="Li C."/>
            <person name="Ma Q."/>
            <person name="Ju M."/>
            <person name="Zhao R."/>
            <person name="Li G."/>
            <person name="Mu C."/>
            <person name="Tian Q."/>
            <person name="Mei H."/>
            <person name="Zhang T."/>
            <person name="Gao T."/>
            <person name="Zhang H."/>
        </authorList>
    </citation>
    <scope>NUCLEOTIDE SEQUENCE</scope>
    <source>
        <strain evidence="2">3651</strain>
    </source>
</reference>
<evidence type="ECO:0000313" key="2">
    <source>
        <dbReference type="EMBL" id="KAK4428501.1"/>
    </source>
</evidence>
<organism evidence="2 3">
    <name type="scientific">Sesamum alatum</name>
    <dbReference type="NCBI Taxonomy" id="300844"/>
    <lineage>
        <taxon>Eukaryota</taxon>
        <taxon>Viridiplantae</taxon>
        <taxon>Streptophyta</taxon>
        <taxon>Embryophyta</taxon>
        <taxon>Tracheophyta</taxon>
        <taxon>Spermatophyta</taxon>
        <taxon>Magnoliopsida</taxon>
        <taxon>eudicotyledons</taxon>
        <taxon>Gunneridae</taxon>
        <taxon>Pentapetalae</taxon>
        <taxon>asterids</taxon>
        <taxon>lamiids</taxon>
        <taxon>Lamiales</taxon>
        <taxon>Pedaliaceae</taxon>
        <taxon>Sesamum</taxon>
    </lineage>
</organism>
<feature type="compositionally biased region" description="Polar residues" evidence="1">
    <location>
        <begin position="216"/>
        <end position="238"/>
    </location>
</feature>
<keyword evidence="3" id="KW-1185">Reference proteome</keyword>
<comment type="caution">
    <text evidence="2">The sequence shown here is derived from an EMBL/GenBank/DDBJ whole genome shotgun (WGS) entry which is preliminary data.</text>
</comment>
<evidence type="ECO:0000256" key="1">
    <source>
        <dbReference type="SAM" id="MobiDB-lite"/>
    </source>
</evidence>
<feature type="compositionally biased region" description="Low complexity" evidence="1">
    <location>
        <begin position="274"/>
        <end position="286"/>
    </location>
</feature>
<feature type="compositionally biased region" description="Polar residues" evidence="1">
    <location>
        <begin position="1"/>
        <end position="22"/>
    </location>
</feature>
<name>A0AAE1YDZ0_9LAMI</name>
<dbReference type="EMBL" id="JACGWO010000004">
    <property type="protein sequence ID" value="KAK4428501.1"/>
    <property type="molecule type" value="Genomic_DNA"/>
</dbReference>
<feature type="compositionally biased region" description="Basic and acidic residues" evidence="1">
    <location>
        <begin position="190"/>
        <end position="202"/>
    </location>
</feature>
<feature type="region of interest" description="Disordered" evidence="1">
    <location>
        <begin position="1"/>
        <end position="51"/>
    </location>
</feature>
<dbReference type="AlphaFoldDB" id="A0AAE1YDZ0"/>
<accession>A0AAE1YDZ0</accession>
<reference evidence="2" key="1">
    <citation type="submission" date="2020-06" db="EMBL/GenBank/DDBJ databases">
        <authorList>
            <person name="Li T."/>
            <person name="Hu X."/>
            <person name="Zhang T."/>
            <person name="Song X."/>
            <person name="Zhang H."/>
            <person name="Dai N."/>
            <person name="Sheng W."/>
            <person name="Hou X."/>
            <person name="Wei L."/>
        </authorList>
    </citation>
    <scope>NUCLEOTIDE SEQUENCE</scope>
    <source>
        <strain evidence="2">3651</strain>
        <tissue evidence="2">Leaf</tissue>
    </source>
</reference>
<sequence>MPKKSNSYKQPNSIEVTPSKFQDTTKIHPFNKVEDDSEQRQQDIKEPSALTSIDVEDLAKVDKNNSCQSPQIAHDKTCKASKQQQVVSMQPLRKTHVQSTLGIPRLSTQKQPGNIDLSDNNQDLGFKLPISGSISINILSPVRKSRLVPIESTPIDSRNPPPFNVKSSINRLDTNQSSSTLHTCTSDSTFHTKDGSHTKLTEQPELNESIPFPDNSPEQPSTTNPSIHNLDTSTTHTKCSPKFDQPVLSIDSEHADDSTPSPCINLGDNRNPNEEFPPGFELGFEF</sequence>
<gene>
    <name evidence="2" type="ORF">Salat_1149700</name>
</gene>
<protein>
    <submittedName>
        <fullName evidence="2">Uncharacterized protein</fullName>
    </submittedName>
</protein>
<proteinExistence type="predicted"/>
<dbReference type="Proteomes" id="UP001293254">
    <property type="component" value="Unassembled WGS sequence"/>
</dbReference>
<feature type="region of interest" description="Disordered" evidence="1">
    <location>
        <begin position="152"/>
        <end position="286"/>
    </location>
</feature>
<feature type="compositionally biased region" description="Basic and acidic residues" evidence="1">
    <location>
        <begin position="23"/>
        <end position="46"/>
    </location>
</feature>
<feature type="compositionally biased region" description="Polar residues" evidence="1">
    <location>
        <begin position="165"/>
        <end position="189"/>
    </location>
</feature>